<name>A0A2H9T6C7_9ZZZZ</name>
<sequence>MKGLNRSYRVVQLWVLFYLLALGVFPAYGHSGNKSNTHKDHDMHMEKQVSVPEHFQTPGIGLSWERDTISGWNLHLLLENFEIGSPYQQWPEESKSLQGHGHLYINNKKIQRIYGKAVHIKQKWLSNGKNRIKVTFNTHHHALWMWKNKPLQAELWIDLQRDNVVLKSFSSAPLLTKDLPATNSKL</sequence>
<dbReference type="AlphaFoldDB" id="A0A2H9T6C7"/>
<gene>
    <name evidence="1" type="ORF">CI610_02309</name>
</gene>
<reference evidence="1" key="1">
    <citation type="journal article" date="2017" name="Appl. Environ. Microbiol.">
        <title>Molecular characterization of an Endozoicomonas-like organism causing infection in king scallop Pecten maximus L.</title>
        <authorList>
            <person name="Cano I."/>
            <person name="van Aerle R."/>
            <person name="Ross S."/>
            <person name="Verner-Jeffreys D.W."/>
            <person name="Paley R.K."/>
            <person name="Rimmer G."/>
            <person name="Ryder D."/>
            <person name="Hooper P."/>
            <person name="Stone D."/>
            <person name="Feist S.W."/>
        </authorList>
    </citation>
    <scope>NUCLEOTIDE SEQUENCE</scope>
</reference>
<comment type="caution">
    <text evidence="1">The sequence shown here is derived from an EMBL/GenBank/DDBJ whole genome shotgun (WGS) entry which is preliminary data.</text>
</comment>
<protein>
    <submittedName>
        <fullName evidence="1">Uncharacterized protein</fullName>
    </submittedName>
</protein>
<dbReference type="EMBL" id="NSIT01000133">
    <property type="protein sequence ID" value="PJE78752.1"/>
    <property type="molecule type" value="Genomic_DNA"/>
</dbReference>
<evidence type="ECO:0000313" key="1">
    <source>
        <dbReference type="EMBL" id="PJE78752.1"/>
    </source>
</evidence>
<accession>A0A2H9T6C7</accession>
<organism evidence="1">
    <name type="scientific">invertebrate metagenome</name>
    <dbReference type="NCBI Taxonomy" id="1711999"/>
    <lineage>
        <taxon>unclassified sequences</taxon>
        <taxon>metagenomes</taxon>
        <taxon>organismal metagenomes</taxon>
    </lineage>
</organism>
<proteinExistence type="predicted"/>